<feature type="region of interest" description="Disordered" evidence="3">
    <location>
        <begin position="1"/>
        <end position="28"/>
    </location>
</feature>
<dbReference type="InterPro" id="IPR000160">
    <property type="entry name" value="GGDEF_dom"/>
</dbReference>
<comment type="caution">
    <text evidence="6">The sequence shown here is derived from an EMBL/GenBank/DDBJ whole genome shotgun (WGS) entry which is preliminary data.</text>
</comment>
<dbReference type="InterPro" id="IPR043128">
    <property type="entry name" value="Rev_trsase/Diguanyl_cyclase"/>
</dbReference>
<dbReference type="Proteomes" id="UP001595683">
    <property type="component" value="Unassembled WGS sequence"/>
</dbReference>
<evidence type="ECO:0000313" key="7">
    <source>
        <dbReference type="Proteomes" id="UP001595683"/>
    </source>
</evidence>
<protein>
    <recommendedName>
        <fullName evidence="1">diguanylate cyclase</fullName>
        <ecNumber evidence="1">2.7.7.65</ecNumber>
    </recommendedName>
</protein>
<accession>A0ABV7V8N3</accession>
<name>A0ABV7V8N3_9SPHN</name>
<reference evidence="7" key="1">
    <citation type="journal article" date="2019" name="Int. J. Syst. Evol. Microbiol.">
        <title>The Global Catalogue of Microorganisms (GCM) 10K type strain sequencing project: providing services to taxonomists for standard genome sequencing and annotation.</title>
        <authorList>
            <consortium name="The Broad Institute Genomics Platform"/>
            <consortium name="The Broad Institute Genome Sequencing Center for Infectious Disease"/>
            <person name="Wu L."/>
            <person name="Ma J."/>
        </authorList>
    </citation>
    <scope>NUCLEOTIDE SEQUENCE [LARGE SCALE GENOMIC DNA]</scope>
    <source>
        <strain evidence="7">KCTC 42224</strain>
    </source>
</reference>
<dbReference type="Pfam" id="PF00990">
    <property type="entry name" value="GGDEF"/>
    <property type="match status" value="1"/>
</dbReference>
<dbReference type="InterPro" id="IPR029016">
    <property type="entry name" value="GAF-like_dom_sf"/>
</dbReference>
<dbReference type="CDD" id="cd01949">
    <property type="entry name" value="GGDEF"/>
    <property type="match status" value="1"/>
</dbReference>
<dbReference type="EC" id="2.7.7.65" evidence="1"/>
<feature type="transmembrane region" description="Helical" evidence="4">
    <location>
        <begin position="57"/>
        <end position="79"/>
    </location>
</feature>
<dbReference type="SUPFAM" id="SSF55073">
    <property type="entry name" value="Nucleotide cyclase"/>
    <property type="match status" value="1"/>
</dbReference>
<evidence type="ECO:0000313" key="6">
    <source>
        <dbReference type="EMBL" id="MFC3673206.1"/>
    </source>
</evidence>
<proteinExistence type="predicted"/>
<dbReference type="EMBL" id="JBHRYE010000039">
    <property type="protein sequence ID" value="MFC3673206.1"/>
    <property type="molecule type" value="Genomic_DNA"/>
</dbReference>
<dbReference type="Gene3D" id="3.30.450.40">
    <property type="match status" value="1"/>
</dbReference>
<keyword evidence="7" id="KW-1185">Reference proteome</keyword>
<comment type="catalytic activity">
    <reaction evidence="2">
        <text>2 GTP = 3',3'-c-di-GMP + 2 diphosphate</text>
        <dbReference type="Rhea" id="RHEA:24898"/>
        <dbReference type="ChEBI" id="CHEBI:33019"/>
        <dbReference type="ChEBI" id="CHEBI:37565"/>
        <dbReference type="ChEBI" id="CHEBI:58805"/>
        <dbReference type="EC" id="2.7.7.65"/>
    </reaction>
</comment>
<dbReference type="PANTHER" id="PTHR45138">
    <property type="entry name" value="REGULATORY COMPONENTS OF SENSORY TRANSDUCTION SYSTEM"/>
    <property type="match status" value="1"/>
</dbReference>
<dbReference type="SUPFAM" id="SSF55781">
    <property type="entry name" value="GAF domain-like"/>
    <property type="match status" value="1"/>
</dbReference>
<dbReference type="RefSeq" id="WP_191325306.1">
    <property type="nucleotide sequence ID" value="NZ_BMZP01000016.1"/>
</dbReference>
<feature type="transmembrane region" description="Helical" evidence="4">
    <location>
        <begin position="91"/>
        <end position="114"/>
    </location>
</feature>
<evidence type="ECO:0000256" key="4">
    <source>
        <dbReference type="SAM" id="Phobius"/>
    </source>
</evidence>
<dbReference type="NCBIfam" id="TIGR00254">
    <property type="entry name" value="GGDEF"/>
    <property type="match status" value="1"/>
</dbReference>
<evidence type="ECO:0000256" key="1">
    <source>
        <dbReference type="ARBA" id="ARBA00012528"/>
    </source>
</evidence>
<dbReference type="Gene3D" id="3.30.70.270">
    <property type="match status" value="1"/>
</dbReference>
<dbReference type="PROSITE" id="PS50887">
    <property type="entry name" value="GGDEF"/>
    <property type="match status" value="1"/>
</dbReference>
<evidence type="ECO:0000259" key="5">
    <source>
        <dbReference type="PROSITE" id="PS50887"/>
    </source>
</evidence>
<organism evidence="6 7">
    <name type="scientific">Novosphingobium pokkalii</name>
    <dbReference type="NCBI Taxonomy" id="1770194"/>
    <lineage>
        <taxon>Bacteria</taxon>
        <taxon>Pseudomonadati</taxon>
        <taxon>Pseudomonadota</taxon>
        <taxon>Alphaproteobacteria</taxon>
        <taxon>Sphingomonadales</taxon>
        <taxon>Sphingomonadaceae</taxon>
        <taxon>Novosphingobium</taxon>
    </lineage>
</organism>
<feature type="domain" description="GGDEF" evidence="5">
    <location>
        <begin position="326"/>
        <end position="456"/>
    </location>
</feature>
<sequence>MRSGAGIRVDAGDGAVSTGPGLDRNGSPARVVNERRHVLRRLRLPGIGSSERQRLGFMYNGAIALQGLSIAMVAVHDLLDRIEGTSSDRLLILAVVLQVAVVASLLGFRAILIANHNHEQHMRADSEAARRRTAELFAMTDMLQAAETNEEAGAVLMVTARRLLGGYGAALYVLNNSRDRLDLARQWDLPTGYLAPDSLAPSHCWALKRGKAHVNAPDEGGLCCAHHGGANAVLEIPMMAGGQVQGLLILARSGAPPEGDCTEELANLRHLGTALADSMSLALSNIALRDRLRTQSLRDPLTGLYNRRYMEDTLERLLALSHRSGNPTAVIMIDLDNFKDLNDRYGHAKGDAVLRDVAAQIVGTLRPTDVVCRYGGEEIIAILPDCALADAVTKAEQIRLRVQGVTDIQGCPVSASLGVAAMPETSVRGEELIPDADASLYLAKASGKNCVFAAERVTSGLTVARVGEKG</sequence>
<evidence type="ECO:0000256" key="2">
    <source>
        <dbReference type="ARBA" id="ARBA00034247"/>
    </source>
</evidence>
<dbReference type="PANTHER" id="PTHR45138:SF9">
    <property type="entry name" value="DIGUANYLATE CYCLASE DGCM-RELATED"/>
    <property type="match status" value="1"/>
</dbReference>
<keyword evidence="4" id="KW-0472">Membrane</keyword>
<keyword evidence="4" id="KW-1133">Transmembrane helix</keyword>
<keyword evidence="4" id="KW-0812">Transmembrane</keyword>
<gene>
    <name evidence="6" type="ORF">ACFOOT_17430</name>
</gene>
<dbReference type="SMART" id="SM00267">
    <property type="entry name" value="GGDEF"/>
    <property type="match status" value="1"/>
</dbReference>
<dbReference type="InterPro" id="IPR029787">
    <property type="entry name" value="Nucleotide_cyclase"/>
</dbReference>
<evidence type="ECO:0000256" key="3">
    <source>
        <dbReference type="SAM" id="MobiDB-lite"/>
    </source>
</evidence>
<dbReference type="InterPro" id="IPR050469">
    <property type="entry name" value="Diguanylate_Cyclase"/>
</dbReference>